<evidence type="ECO:0000256" key="5">
    <source>
        <dbReference type="PROSITE-ProRule" id="PRU01091"/>
    </source>
</evidence>
<dbReference type="InterPro" id="IPR016032">
    <property type="entry name" value="Sig_transdc_resp-reg_C-effctor"/>
</dbReference>
<dbReference type="GO" id="GO:0003677">
    <property type="term" value="F:DNA binding"/>
    <property type="evidence" value="ECO:0007669"/>
    <property type="project" value="UniProtKB-UniRule"/>
</dbReference>
<evidence type="ECO:0000313" key="7">
    <source>
        <dbReference type="EMBL" id="KDN21716.1"/>
    </source>
</evidence>
<dbReference type="PANTHER" id="PTHR35807">
    <property type="entry name" value="TRANSCRIPTIONAL REGULATOR REDD-RELATED"/>
    <property type="match status" value="1"/>
</dbReference>
<dbReference type="PROSITE" id="PS51755">
    <property type="entry name" value="OMPR_PHOB"/>
    <property type="match status" value="1"/>
</dbReference>
<proteinExistence type="inferred from homology"/>
<keyword evidence="3 5" id="KW-0238">DNA-binding</keyword>
<organism evidence="7 8">
    <name type="scientific">Amycolatopsis rifamycinica</name>
    <dbReference type="NCBI Taxonomy" id="287986"/>
    <lineage>
        <taxon>Bacteria</taxon>
        <taxon>Bacillati</taxon>
        <taxon>Actinomycetota</taxon>
        <taxon>Actinomycetes</taxon>
        <taxon>Pseudonocardiales</taxon>
        <taxon>Pseudonocardiaceae</taxon>
        <taxon>Amycolatopsis</taxon>
    </lineage>
</organism>
<feature type="DNA-binding region" description="OmpR/PhoB-type" evidence="5">
    <location>
        <begin position="1"/>
        <end position="95"/>
    </location>
</feature>
<name>A0A066U2S0_9PSEU</name>
<dbReference type="GO" id="GO:0000160">
    <property type="term" value="P:phosphorelay signal transduction system"/>
    <property type="evidence" value="ECO:0007669"/>
    <property type="project" value="InterPro"/>
</dbReference>
<reference evidence="7 8" key="1">
    <citation type="submission" date="2014-05" db="EMBL/GenBank/DDBJ databases">
        <title>Draft genome sequence of Amycolatopsis rifamycinica DSM 46095.</title>
        <authorList>
            <person name="Lal R."/>
            <person name="Saxena A."/>
            <person name="Kumari R."/>
            <person name="Mukherjee U."/>
            <person name="Singh P."/>
            <person name="Sangwan N."/>
            <person name="Mahato N.K."/>
        </authorList>
    </citation>
    <scope>NUCLEOTIDE SEQUENCE [LARGE SCALE GENOMIC DNA]</scope>
    <source>
        <strain evidence="7 8">DSM 46095</strain>
    </source>
</reference>
<comment type="similarity">
    <text evidence="1">Belongs to the AfsR/DnrI/RedD regulatory family.</text>
</comment>
<dbReference type="Proteomes" id="UP000027345">
    <property type="component" value="Unassembled WGS sequence"/>
</dbReference>
<protein>
    <recommendedName>
        <fullName evidence="6">OmpR/PhoB-type domain-containing protein</fullName>
    </recommendedName>
</protein>
<dbReference type="Pfam" id="PF03704">
    <property type="entry name" value="BTAD"/>
    <property type="match status" value="1"/>
</dbReference>
<evidence type="ECO:0000313" key="8">
    <source>
        <dbReference type="Proteomes" id="UP000027345"/>
    </source>
</evidence>
<dbReference type="SMART" id="SM00862">
    <property type="entry name" value="Trans_reg_C"/>
    <property type="match status" value="1"/>
</dbReference>
<comment type="caution">
    <text evidence="7">The sequence shown here is derived from an EMBL/GenBank/DDBJ whole genome shotgun (WGS) entry which is preliminary data.</text>
</comment>
<feature type="domain" description="OmpR/PhoB-type" evidence="6">
    <location>
        <begin position="1"/>
        <end position="95"/>
    </location>
</feature>
<dbReference type="GO" id="GO:0006355">
    <property type="term" value="P:regulation of DNA-templated transcription"/>
    <property type="evidence" value="ECO:0007669"/>
    <property type="project" value="InterPro"/>
</dbReference>
<dbReference type="AlphaFoldDB" id="A0A066U2S0"/>
<keyword evidence="4" id="KW-0804">Transcription</keyword>
<evidence type="ECO:0000256" key="1">
    <source>
        <dbReference type="ARBA" id="ARBA00005820"/>
    </source>
</evidence>
<dbReference type="InterPro" id="IPR036388">
    <property type="entry name" value="WH-like_DNA-bd_sf"/>
</dbReference>
<accession>A0A066U2S0</accession>
<dbReference type="STRING" id="287986.DV20_12335"/>
<evidence type="ECO:0000256" key="2">
    <source>
        <dbReference type="ARBA" id="ARBA00023015"/>
    </source>
</evidence>
<dbReference type="InterPro" id="IPR011990">
    <property type="entry name" value="TPR-like_helical_dom_sf"/>
</dbReference>
<evidence type="ECO:0000256" key="3">
    <source>
        <dbReference type="ARBA" id="ARBA00023125"/>
    </source>
</evidence>
<gene>
    <name evidence="7" type="ORF">DV20_12335</name>
</gene>
<evidence type="ECO:0000259" key="6">
    <source>
        <dbReference type="PROSITE" id="PS51755"/>
    </source>
</evidence>
<sequence length="265" mass="29353">MEISLLGPLRVEGPHGEFGTTSTKIRQVLALLALESPSAVDVDRITEELWPQRPPKSALGTVQTYVYHVRKHLTAHVGSGSKLLATVRHGYLLDIDPECLDVRRFERAVREGRAALDAGRAADASARMDRALAMWRGAALADVRQGPALDAEAARLEGLREAALELRVQADLEQEHLPEVIPELQALIRRYPLRERFHHQLVTALNRAGRRADALVAYQHTCRVLNEELGLDPSDELRRLHHLVLTGAPSGAPRRTSALEHPVPL</sequence>
<dbReference type="CDD" id="cd15831">
    <property type="entry name" value="BTAD"/>
    <property type="match status" value="1"/>
</dbReference>
<evidence type="ECO:0000256" key="4">
    <source>
        <dbReference type="ARBA" id="ARBA00023163"/>
    </source>
</evidence>
<dbReference type="Gene3D" id="1.10.10.10">
    <property type="entry name" value="Winged helix-like DNA-binding domain superfamily/Winged helix DNA-binding domain"/>
    <property type="match status" value="1"/>
</dbReference>
<dbReference type="SUPFAM" id="SSF48452">
    <property type="entry name" value="TPR-like"/>
    <property type="match status" value="1"/>
</dbReference>
<dbReference type="SUPFAM" id="SSF46894">
    <property type="entry name" value="C-terminal effector domain of the bipartite response regulators"/>
    <property type="match status" value="1"/>
</dbReference>
<dbReference type="eggNOG" id="COG3629">
    <property type="taxonomic scope" value="Bacteria"/>
</dbReference>
<keyword evidence="2" id="KW-0805">Transcription regulation</keyword>
<dbReference type="InterPro" id="IPR051677">
    <property type="entry name" value="AfsR-DnrI-RedD_regulator"/>
</dbReference>
<dbReference type="Pfam" id="PF00486">
    <property type="entry name" value="Trans_reg_C"/>
    <property type="match status" value="1"/>
</dbReference>
<keyword evidence="8" id="KW-1185">Reference proteome</keyword>
<dbReference type="PANTHER" id="PTHR35807:SF1">
    <property type="entry name" value="TRANSCRIPTIONAL REGULATOR REDD"/>
    <property type="match status" value="1"/>
</dbReference>
<dbReference type="InterPro" id="IPR005158">
    <property type="entry name" value="BTAD"/>
</dbReference>
<dbReference type="EMBL" id="JMQI01000026">
    <property type="protein sequence ID" value="KDN21716.1"/>
    <property type="molecule type" value="Genomic_DNA"/>
</dbReference>
<dbReference type="SMART" id="SM01043">
    <property type="entry name" value="BTAD"/>
    <property type="match status" value="1"/>
</dbReference>
<dbReference type="Gene3D" id="1.25.40.10">
    <property type="entry name" value="Tetratricopeptide repeat domain"/>
    <property type="match status" value="1"/>
</dbReference>
<dbReference type="InterPro" id="IPR001867">
    <property type="entry name" value="OmpR/PhoB-type_DNA-bd"/>
</dbReference>